<protein>
    <recommendedName>
        <fullName evidence="2">SWIM-type domain-containing protein</fullName>
    </recommendedName>
</protein>
<reference evidence="4" key="1">
    <citation type="journal article" date="2019" name="Int. J. Syst. Evol. Microbiol.">
        <title>The Global Catalogue of Microorganisms (GCM) 10K type strain sequencing project: providing services to taxonomists for standard genome sequencing and annotation.</title>
        <authorList>
            <consortium name="The Broad Institute Genomics Platform"/>
            <consortium name="The Broad Institute Genome Sequencing Center for Infectious Disease"/>
            <person name="Wu L."/>
            <person name="Ma J."/>
        </authorList>
    </citation>
    <scope>NUCLEOTIDE SEQUENCE [LARGE SCALE GENOMIC DNA]</scope>
    <source>
        <strain evidence="4">IBRC-M 10908</strain>
    </source>
</reference>
<keyword evidence="4" id="KW-1185">Reference proteome</keyword>
<evidence type="ECO:0000313" key="3">
    <source>
        <dbReference type="EMBL" id="MFC4337375.1"/>
    </source>
</evidence>
<proteinExistence type="predicted"/>
<gene>
    <name evidence="3" type="ORF">ACFPET_19435</name>
</gene>
<dbReference type="Proteomes" id="UP001595823">
    <property type="component" value="Unassembled WGS sequence"/>
</dbReference>
<evidence type="ECO:0000256" key="1">
    <source>
        <dbReference type="PROSITE-ProRule" id="PRU00325"/>
    </source>
</evidence>
<keyword evidence="1" id="KW-0479">Metal-binding</keyword>
<dbReference type="EMBL" id="JBHSDK010000028">
    <property type="protein sequence ID" value="MFC4337375.1"/>
    <property type="molecule type" value="Genomic_DNA"/>
</dbReference>
<sequence length="420" mass="46198">MSIMRSLPDRRPRRVHGGPGFDTAWGRHWWMVADDFLSFDSDLPRRKRGIDYAYQEAVHDLYIRSGFIAAAVHGSRGYGYDVQISVGTDSYEVLRELRAQYSDAEFLRLMSDPGSADHLLWGSDIGTDLYPPPESFESDCACPDWAPACKHVVAVLVAVGWAIDTDPPKLLALTGIELDPDDAPVPADDSVGRTTWTLQAQEGTVLVAEALSREPVPLPDQVDPPETPGEVSFDSIPGSPAFFHRDELQTQAQIAVHNAFCALMDGLDPNMPPWHGLPTNEESDIALVLTRAATPYDFGELAQRADLGQKQAAFLARAHLVGGQAGIDVLTSDFTPDDDMVAEAKEAFAELGIGSPRRRLNRWTFADGSTQLRYGECSMWYTFVKTEGLWFPQFMPSTTAKDALRPFCGQPASPISPLED</sequence>
<dbReference type="PROSITE" id="PS50966">
    <property type="entry name" value="ZF_SWIM"/>
    <property type="match status" value="1"/>
</dbReference>
<keyword evidence="1" id="KW-0863">Zinc-finger</keyword>
<evidence type="ECO:0000313" key="4">
    <source>
        <dbReference type="Proteomes" id="UP001595823"/>
    </source>
</evidence>
<evidence type="ECO:0000259" key="2">
    <source>
        <dbReference type="PROSITE" id="PS50966"/>
    </source>
</evidence>
<dbReference type="PANTHER" id="PTHR38133:SF1">
    <property type="entry name" value="SLR1429 PROTEIN"/>
    <property type="match status" value="1"/>
</dbReference>
<feature type="domain" description="SWIM-type" evidence="2">
    <location>
        <begin position="125"/>
        <end position="160"/>
    </location>
</feature>
<comment type="caution">
    <text evidence="3">The sequence shown here is derived from an EMBL/GenBank/DDBJ whole genome shotgun (WGS) entry which is preliminary data.</text>
</comment>
<name>A0ABV8U3N0_9ACTN</name>
<dbReference type="PANTHER" id="PTHR38133">
    <property type="entry name" value="SLR1429 PROTEIN"/>
    <property type="match status" value="1"/>
</dbReference>
<organism evidence="3 4">
    <name type="scientific">Salininema proteolyticum</name>
    <dbReference type="NCBI Taxonomy" id="1607685"/>
    <lineage>
        <taxon>Bacteria</taxon>
        <taxon>Bacillati</taxon>
        <taxon>Actinomycetota</taxon>
        <taxon>Actinomycetes</taxon>
        <taxon>Glycomycetales</taxon>
        <taxon>Glycomycetaceae</taxon>
        <taxon>Salininema</taxon>
    </lineage>
</organism>
<dbReference type="RefSeq" id="WP_380624290.1">
    <property type="nucleotide sequence ID" value="NZ_JBHSDK010000028.1"/>
</dbReference>
<dbReference type="InterPro" id="IPR007527">
    <property type="entry name" value="Znf_SWIM"/>
</dbReference>
<accession>A0ABV8U3N0</accession>
<keyword evidence="1" id="KW-0862">Zinc</keyword>